<evidence type="ECO:0000256" key="1">
    <source>
        <dbReference type="SAM" id="Coils"/>
    </source>
</evidence>
<organism evidence="4 5">
    <name type="scientific">Dictyobacter kobayashii</name>
    <dbReference type="NCBI Taxonomy" id="2014872"/>
    <lineage>
        <taxon>Bacteria</taxon>
        <taxon>Bacillati</taxon>
        <taxon>Chloroflexota</taxon>
        <taxon>Ktedonobacteria</taxon>
        <taxon>Ktedonobacterales</taxon>
        <taxon>Dictyobacteraceae</taxon>
        <taxon>Dictyobacter</taxon>
    </lineage>
</organism>
<keyword evidence="1" id="KW-0175">Coiled coil</keyword>
<name>A0A402AMP5_9CHLR</name>
<evidence type="ECO:0000259" key="2">
    <source>
        <dbReference type="Pfam" id="PF13598"/>
    </source>
</evidence>
<dbReference type="Pfam" id="PF13600">
    <property type="entry name" value="DUF4140"/>
    <property type="match status" value="1"/>
</dbReference>
<dbReference type="Proteomes" id="UP000287188">
    <property type="component" value="Unassembled WGS sequence"/>
</dbReference>
<dbReference type="PANTHER" id="PTHR31005:SF8">
    <property type="entry name" value="DUF4139 DOMAIN-CONTAINING PROTEIN"/>
    <property type="match status" value="1"/>
</dbReference>
<evidence type="ECO:0000313" key="5">
    <source>
        <dbReference type="Proteomes" id="UP000287188"/>
    </source>
</evidence>
<keyword evidence="5" id="KW-1185">Reference proteome</keyword>
<dbReference type="InterPro" id="IPR011935">
    <property type="entry name" value="CHP02231"/>
</dbReference>
<dbReference type="RefSeq" id="WP_161977497.1">
    <property type="nucleotide sequence ID" value="NZ_BIFS01000001.1"/>
</dbReference>
<feature type="domain" description="DUF4140" evidence="3">
    <location>
        <begin position="11"/>
        <end position="107"/>
    </location>
</feature>
<comment type="caution">
    <text evidence="4">The sequence shown here is derived from an EMBL/GenBank/DDBJ whole genome shotgun (WGS) entry which is preliminary data.</text>
</comment>
<accession>A0A402AMP5</accession>
<dbReference type="Pfam" id="PF13598">
    <property type="entry name" value="DUF4139"/>
    <property type="match status" value="1"/>
</dbReference>
<dbReference type="PANTHER" id="PTHR31005">
    <property type="entry name" value="DUF4139 DOMAIN-CONTAINING PROTEIN"/>
    <property type="match status" value="1"/>
</dbReference>
<protein>
    <recommendedName>
        <fullName evidence="6">Mucoidy inhibitor MuiA family protein</fullName>
    </recommendedName>
</protein>
<dbReference type="InterPro" id="IPR025554">
    <property type="entry name" value="DUF4140"/>
</dbReference>
<evidence type="ECO:0000259" key="3">
    <source>
        <dbReference type="Pfam" id="PF13600"/>
    </source>
</evidence>
<evidence type="ECO:0000313" key="4">
    <source>
        <dbReference type="EMBL" id="GCE20295.1"/>
    </source>
</evidence>
<evidence type="ECO:0008006" key="6">
    <source>
        <dbReference type="Google" id="ProtNLM"/>
    </source>
</evidence>
<dbReference type="EMBL" id="BIFS01000001">
    <property type="protein sequence ID" value="GCE20295.1"/>
    <property type="molecule type" value="Genomic_DNA"/>
</dbReference>
<dbReference type="InterPro" id="IPR037291">
    <property type="entry name" value="DUF4139"/>
</dbReference>
<sequence length="549" mass="61780">MTDITAPITAVTVYADRALVTRKGKITLEAGEHEIRVNNLPQFLRDSLRASGHGPQGTRILNVDITTAFYPRSPEEDLDRIQTELEELQHQQRLLQARQDALKDRRQWLRALGEQSKDFARGLAQGQMKPQDCSDFFGFMSTQATQDAEAALQLETQIQQVQSQIDAKQREYYQRQGNQGTTDRQAAVVIVELANAGELEVEISYLVRNASWYPQYDIRVHLDEQQTRGKVELTYIGMVQQSTGENWDQVELALSTARPSQAAILPELQPWYLKEYNPPPPRPMAVAAAAPMYSGPSRKAMMQRSMAVPTGGIAMEDEEEVLLGAMAPPPVEAEIATATVERSGTALIFRVGRSVDIPSDNSPHKTTIARDDLPCDFDYVSAPALETNAHMRATVINTTERILLDGQASIFLDAEYVGTTKLDFTAAREEFKIFLGIDDNLKIKREPIERAVDKGNLLQGDIRRSTYAYRITVHNYATTPRKVVIKDHIPVAQHERIKVKIQNITPAPVERTKLELLTWEQILPANGEYVIEYRFIIEHPQTLRVIGLP</sequence>
<proteinExistence type="predicted"/>
<dbReference type="NCBIfam" id="TIGR02231">
    <property type="entry name" value="mucoidy inhibitor MuiA family protein"/>
    <property type="match status" value="1"/>
</dbReference>
<feature type="coiled-coil region" evidence="1">
    <location>
        <begin position="78"/>
        <end position="105"/>
    </location>
</feature>
<gene>
    <name evidence="4" type="ORF">KDK_40950</name>
</gene>
<dbReference type="AlphaFoldDB" id="A0A402AMP5"/>
<feature type="domain" description="DUF4139" evidence="2">
    <location>
        <begin position="201"/>
        <end position="541"/>
    </location>
</feature>
<reference evidence="5" key="1">
    <citation type="submission" date="2018-12" db="EMBL/GenBank/DDBJ databases">
        <title>Tengunoibacter tsumagoiensis gen. nov., sp. nov., Dictyobacter kobayashii sp. nov., D. alpinus sp. nov., and D. joshuensis sp. nov. and description of Dictyobacteraceae fam. nov. within the order Ktedonobacterales isolated from Tengu-no-mugimeshi.</title>
        <authorList>
            <person name="Wang C.M."/>
            <person name="Zheng Y."/>
            <person name="Sakai Y."/>
            <person name="Toyoda A."/>
            <person name="Minakuchi Y."/>
            <person name="Abe K."/>
            <person name="Yokota A."/>
            <person name="Yabe S."/>
        </authorList>
    </citation>
    <scope>NUCLEOTIDE SEQUENCE [LARGE SCALE GENOMIC DNA]</scope>
    <source>
        <strain evidence="5">Uno11</strain>
    </source>
</reference>